<feature type="region of interest" description="Disordered" evidence="1">
    <location>
        <begin position="111"/>
        <end position="134"/>
    </location>
</feature>
<keyword evidence="2" id="KW-1133">Transmembrane helix</keyword>
<reference evidence="4 5" key="1">
    <citation type="submission" date="2021-11" db="EMBL/GenBank/DDBJ databases">
        <authorList>
            <person name="Huq M.A."/>
        </authorList>
    </citation>
    <scope>NUCLEOTIDE SEQUENCE [LARGE SCALE GENOMIC DNA]</scope>
    <source>
        <strain evidence="4 5">MAHUQ-52</strain>
    </source>
</reference>
<dbReference type="InterPro" id="IPR057840">
    <property type="entry name" value="FimV_N"/>
</dbReference>
<name>A0ABS8IQJ5_9BURK</name>
<evidence type="ECO:0000256" key="1">
    <source>
        <dbReference type="SAM" id="MobiDB-lite"/>
    </source>
</evidence>
<sequence>MFALSGALASAFAVELGEVMVRSHIGQPLVADIELTGFATDGAAVDVRLAHPNVFQAANLSMHPVLSSVRMSVMRRDGRQFLHMTSIAPVNTQYVHLFLDLGEGGRRNVRAASLPLTPDPRPAPPPAPAPVPAPEAKPLAAIAPAPTPVAPPPRPAAPMPKAVAPAVKPALGVIPAAACPKPRYTDDEIRSCATRDYKNAMLSAQIVELEEKVKALQAALDAPAGPAPASVPTAAAIKPAKAGPPPIRTVPRKKTAPAPVDEAPSPWLWIGAALAALAATAAALVLVLKHRSRGKVAAPERPKSNMMGRLRDAMHRDKGGKAPAEAAEEVAN</sequence>
<accession>A0ABS8IQJ5</accession>
<evidence type="ECO:0000259" key="3">
    <source>
        <dbReference type="Pfam" id="PF25800"/>
    </source>
</evidence>
<proteinExistence type="predicted"/>
<comment type="caution">
    <text evidence="4">The sequence shown here is derived from an EMBL/GenBank/DDBJ whole genome shotgun (WGS) entry which is preliminary data.</text>
</comment>
<evidence type="ECO:0000256" key="2">
    <source>
        <dbReference type="SAM" id="Phobius"/>
    </source>
</evidence>
<evidence type="ECO:0000313" key="4">
    <source>
        <dbReference type="EMBL" id="MCC6070107.1"/>
    </source>
</evidence>
<feature type="region of interest" description="Disordered" evidence="1">
    <location>
        <begin position="237"/>
        <end position="260"/>
    </location>
</feature>
<feature type="compositionally biased region" description="Pro residues" evidence="1">
    <location>
        <begin position="117"/>
        <end position="134"/>
    </location>
</feature>
<dbReference type="EMBL" id="JAJHPV010000004">
    <property type="protein sequence ID" value="MCC6070107.1"/>
    <property type="molecule type" value="Genomic_DNA"/>
</dbReference>
<feature type="transmembrane region" description="Helical" evidence="2">
    <location>
        <begin position="267"/>
        <end position="288"/>
    </location>
</feature>
<feature type="domain" description="FimV N-terminal" evidence="3">
    <location>
        <begin position="15"/>
        <end position="118"/>
    </location>
</feature>
<feature type="compositionally biased region" description="Basic and acidic residues" evidence="1">
    <location>
        <begin position="298"/>
        <end position="320"/>
    </location>
</feature>
<protein>
    <recommendedName>
        <fullName evidence="3">FimV N-terminal domain-containing protein</fullName>
    </recommendedName>
</protein>
<gene>
    <name evidence="4" type="ORF">LMJ30_03905</name>
</gene>
<dbReference type="RefSeq" id="WP_229431025.1">
    <property type="nucleotide sequence ID" value="NZ_JAJHPV010000004.1"/>
</dbReference>
<evidence type="ECO:0000313" key="5">
    <source>
        <dbReference type="Proteomes" id="UP001198701"/>
    </source>
</evidence>
<keyword evidence="5" id="KW-1185">Reference proteome</keyword>
<organism evidence="4 5">
    <name type="scientific">Massilia agrisoli</name>
    <dbReference type="NCBI Taxonomy" id="2892444"/>
    <lineage>
        <taxon>Bacteria</taxon>
        <taxon>Pseudomonadati</taxon>
        <taxon>Pseudomonadota</taxon>
        <taxon>Betaproteobacteria</taxon>
        <taxon>Burkholderiales</taxon>
        <taxon>Oxalobacteraceae</taxon>
        <taxon>Telluria group</taxon>
        <taxon>Massilia</taxon>
    </lineage>
</organism>
<keyword evidence="2" id="KW-0472">Membrane</keyword>
<keyword evidence="2" id="KW-0812">Transmembrane</keyword>
<dbReference type="Proteomes" id="UP001198701">
    <property type="component" value="Unassembled WGS sequence"/>
</dbReference>
<dbReference type="Pfam" id="PF25800">
    <property type="entry name" value="FimV_N"/>
    <property type="match status" value="1"/>
</dbReference>
<feature type="region of interest" description="Disordered" evidence="1">
    <location>
        <begin position="295"/>
        <end position="332"/>
    </location>
</feature>